<keyword evidence="3" id="KW-0732">Signal</keyword>
<gene>
    <name evidence="7" type="ORF">CKO40_17005</name>
</gene>
<comment type="caution">
    <text evidence="7">The sequence shown here is derived from an EMBL/GenBank/DDBJ whole genome shotgun (WGS) entry which is preliminary data.</text>
</comment>
<reference evidence="7" key="1">
    <citation type="submission" date="2017-08" db="EMBL/GenBank/DDBJ databases">
        <authorList>
            <person name="Imhoff J.F."/>
            <person name="Rahn T."/>
            <person name="Kuenzel S."/>
            <person name="Neulinger S.C."/>
        </authorList>
    </citation>
    <scope>NUCLEOTIDE SEQUENCE</scope>
    <source>
        <strain evidence="7">DSM 11080</strain>
    </source>
</reference>
<proteinExistence type="inferred from homology"/>
<name>A0AAJ0U6J3_9GAMM</name>
<dbReference type="GO" id="GO:0015562">
    <property type="term" value="F:efflux transmembrane transporter activity"/>
    <property type="evidence" value="ECO:0007669"/>
    <property type="project" value="TreeGrafter"/>
</dbReference>
<sequence length="366" mass="38935">MLRIAAPLLVLGLAAQIVVAQPSAPVGVIASIAELEPVADRVEALGTLRANESVTITANVTETVSVIHFDDGQRVQAGDLLVEMTSVEEHARLEEAQARLAEAEQQYRRVKSLAAAGSASASLLDERRRDLRTAEATLTAIESQLADRLVKAPFEGVVGLRDISLGALVEPGDVITTLDDDSVMKLDFAVPSLYLPSLAPGVAIEARAAALGDRLFDGAVASIDSRIDPVTRTVQVRARLPNPERTLRPGLLMRVELLRNPREALMIPEAAVMQRGDQHSVMRVAEGEGDERLAEQRPIEVGLRRPGEVEVTAGLSAGDLVITHGADKARPGQPVQVMAIDDGERALDELLAQPSGEDAGEAGRTP</sequence>
<dbReference type="AlphaFoldDB" id="A0AAJ0U6J3"/>
<keyword evidence="2" id="KW-0175">Coiled coil</keyword>
<dbReference type="InterPro" id="IPR058637">
    <property type="entry name" value="YknX-like_C"/>
</dbReference>
<dbReference type="Gene3D" id="2.40.420.20">
    <property type="match status" value="1"/>
</dbReference>
<accession>A0AAJ0U6J3</accession>
<feature type="signal peptide" evidence="3">
    <location>
        <begin position="1"/>
        <end position="20"/>
    </location>
</feature>
<dbReference type="Gene3D" id="2.40.50.100">
    <property type="match status" value="1"/>
</dbReference>
<protein>
    <submittedName>
        <fullName evidence="7">Efflux transporter periplasmic adaptor subunit</fullName>
    </submittedName>
</protein>
<evidence type="ECO:0000256" key="2">
    <source>
        <dbReference type="SAM" id="Coils"/>
    </source>
</evidence>
<evidence type="ECO:0000256" key="3">
    <source>
        <dbReference type="SAM" id="SignalP"/>
    </source>
</evidence>
<evidence type="ECO:0000259" key="6">
    <source>
        <dbReference type="Pfam" id="PF25989"/>
    </source>
</evidence>
<keyword evidence="8" id="KW-1185">Reference proteome</keyword>
<dbReference type="Pfam" id="PF25917">
    <property type="entry name" value="BSH_RND"/>
    <property type="match status" value="1"/>
</dbReference>
<evidence type="ECO:0000313" key="8">
    <source>
        <dbReference type="Proteomes" id="UP001296776"/>
    </source>
</evidence>
<dbReference type="PANTHER" id="PTHR30469">
    <property type="entry name" value="MULTIDRUG RESISTANCE PROTEIN MDTA"/>
    <property type="match status" value="1"/>
</dbReference>
<organism evidence="7 8">
    <name type="scientific">Halochromatium glycolicum</name>
    <dbReference type="NCBI Taxonomy" id="85075"/>
    <lineage>
        <taxon>Bacteria</taxon>
        <taxon>Pseudomonadati</taxon>
        <taxon>Pseudomonadota</taxon>
        <taxon>Gammaproteobacteria</taxon>
        <taxon>Chromatiales</taxon>
        <taxon>Chromatiaceae</taxon>
        <taxon>Halochromatium</taxon>
    </lineage>
</organism>
<comment type="similarity">
    <text evidence="1">Belongs to the membrane fusion protein (MFP) (TC 8.A.1) family.</text>
</comment>
<dbReference type="FunFam" id="2.40.30.170:FF:000010">
    <property type="entry name" value="Efflux RND transporter periplasmic adaptor subunit"/>
    <property type="match status" value="1"/>
</dbReference>
<evidence type="ECO:0000259" key="5">
    <source>
        <dbReference type="Pfam" id="PF25954"/>
    </source>
</evidence>
<evidence type="ECO:0000256" key="1">
    <source>
        <dbReference type="ARBA" id="ARBA00009477"/>
    </source>
</evidence>
<dbReference type="Proteomes" id="UP001296776">
    <property type="component" value="Unassembled WGS sequence"/>
</dbReference>
<feature type="domain" description="YknX-like C-terminal permuted SH3-like" evidence="6">
    <location>
        <begin position="265"/>
        <end position="337"/>
    </location>
</feature>
<feature type="chain" id="PRO_5042600687" evidence="3">
    <location>
        <begin position="21"/>
        <end position="366"/>
    </location>
</feature>
<dbReference type="GO" id="GO:1990281">
    <property type="term" value="C:efflux pump complex"/>
    <property type="evidence" value="ECO:0007669"/>
    <property type="project" value="TreeGrafter"/>
</dbReference>
<dbReference type="Gene3D" id="2.40.30.170">
    <property type="match status" value="1"/>
</dbReference>
<dbReference type="NCBIfam" id="TIGR01730">
    <property type="entry name" value="RND_mfp"/>
    <property type="match status" value="1"/>
</dbReference>
<dbReference type="Pfam" id="PF25954">
    <property type="entry name" value="Beta-barrel_RND_2"/>
    <property type="match status" value="1"/>
</dbReference>
<dbReference type="Pfam" id="PF25989">
    <property type="entry name" value="YknX_C"/>
    <property type="match status" value="1"/>
</dbReference>
<dbReference type="InterPro" id="IPR058792">
    <property type="entry name" value="Beta-barrel_RND_2"/>
</dbReference>
<dbReference type="PANTHER" id="PTHR30469:SF16">
    <property type="entry name" value="HAE1 FAMILY EFFLUX PUMP MFP COMPONENT"/>
    <property type="match status" value="1"/>
</dbReference>
<dbReference type="Gene3D" id="1.10.287.470">
    <property type="entry name" value="Helix hairpin bin"/>
    <property type="match status" value="1"/>
</dbReference>
<dbReference type="SUPFAM" id="SSF111369">
    <property type="entry name" value="HlyD-like secretion proteins"/>
    <property type="match status" value="1"/>
</dbReference>
<feature type="domain" description="Multidrug resistance protein MdtA-like barrel-sandwich hybrid" evidence="4">
    <location>
        <begin position="53"/>
        <end position="173"/>
    </location>
</feature>
<dbReference type="EMBL" id="NRSJ01000036">
    <property type="protein sequence ID" value="MBK1706201.1"/>
    <property type="molecule type" value="Genomic_DNA"/>
</dbReference>
<feature type="domain" description="CusB-like beta-barrel" evidence="5">
    <location>
        <begin position="186"/>
        <end position="257"/>
    </location>
</feature>
<feature type="coiled-coil region" evidence="2">
    <location>
        <begin position="86"/>
        <end position="144"/>
    </location>
</feature>
<dbReference type="InterPro" id="IPR058625">
    <property type="entry name" value="MdtA-like_BSH"/>
</dbReference>
<reference evidence="7" key="2">
    <citation type="journal article" date="2020" name="Microorganisms">
        <title>Osmotic Adaptation and Compatible Solute Biosynthesis of Phototrophic Bacteria as Revealed from Genome Analyses.</title>
        <authorList>
            <person name="Imhoff J.F."/>
            <person name="Rahn T."/>
            <person name="Kunzel S."/>
            <person name="Keller A."/>
            <person name="Neulinger S.C."/>
        </authorList>
    </citation>
    <scope>NUCLEOTIDE SEQUENCE</scope>
    <source>
        <strain evidence="7">DSM 11080</strain>
    </source>
</reference>
<dbReference type="RefSeq" id="WP_200347651.1">
    <property type="nucleotide sequence ID" value="NZ_NRSJ01000036.1"/>
</dbReference>
<evidence type="ECO:0000313" key="7">
    <source>
        <dbReference type="EMBL" id="MBK1706201.1"/>
    </source>
</evidence>
<evidence type="ECO:0000259" key="4">
    <source>
        <dbReference type="Pfam" id="PF25917"/>
    </source>
</evidence>
<dbReference type="InterPro" id="IPR006143">
    <property type="entry name" value="RND_pump_MFP"/>
</dbReference>